<keyword evidence="5 9" id="KW-0238">DNA-binding</keyword>
<dbReference type="InterPro" id="IPR001789">
    <property type="entry name" value="Sig_transdc_resp-reg_receiver"/>
</dbReference>
<dbReference type="GO" id="GO:0006355">
    <property type="term" value="P:regulation of DNA-templated transcription"/>
    <property type="evidence" value="ECO:0007669"/>
    <property type="project" value="InterPro"/>
</dbReference>
<feature type="domain" description="Response regulatory" evidence="10">
    <location>
        <begin position="7"/>
        <end position="120"/>
    </location>
</feature>
<reference evidence="12 15" key="2">
    <citation type="journal article" date="2024" name="Int. J. Syst. Evol. Microbiol.">
        <title>Lacrimispora brassicae sp. nov. isolated from fermented cabbage, and proposal of Clostridium indicum Gundawar et al. 2019 and Clostridium methoxybenzovorans Mechichi et al. 1999 as heterotypic synonyms of Lacrimispora amygdalina (Parshina et al. 2003) Haas and Blanchard 2020 and Lacrimispora indolis (McClung and McCoy 1957) Haas and Blanchard 2020, respectively.</title>
        <authorList>
            <person name="Kobayashi H."/>
            <person name="Tanizawa Y."/>
            <person name="Sakamoto M."/>
            <person name="Ohkuma M."/>
            <person name="Tohno M."/>
        </authorList>
    </citation>
    <scope>NUCLEOTIDE SEQUENCE [LARGE SCALE GENOMIC DNA]</scope>
    <source>
        <strain evidence="12 15">DSM 12857</strain>
    </source>
</reference>
<evidence type="ECO:0000256" key="8">
    <source>
        <dbReference type="PROSITE-ProRule" id="PRU00169"/>
    </source>
</evidence>
<evidence type="ECO:0000256" key="4">
    <source>
        <dbReference type="ARBA" id="ARBA00023015"/>
    </source>
</evidence>
<evidence type="ECO:0000313" key="15">
    <source>
        <dbReference type="Proteomes" id="UP001419084"/>
    </source>
</evidence>
<evidence type="ECO:0000256" key="2">
    <source>
        <dbReference type="ARBA" id="ARBA00022553"/>
    </source>
</evidence>
<dbReference type="InterPro" id="IPR016032">
    <property type="entry name" value="Sig_transdc_resp-reg_C-effctor"/>
</dbReference>
<keyword evidence="4" id="KW-0805">Transcription regulation</keyword>
<dbReference type="GO" id="GO:0032993">
    <property type="term" value="C:protein-DNA complex"/>
    <property type="evidence" value="ECO:0007669"/>
    <property type="project" value="TreeGrafter"/>
</dbReference>
<feature type="DNA-binding region" description="OmpR/PhoB-type" evidence="9">
    <location>
        <begin position="131"/>
        <end position="232"/>
    </location>
</feature>
<name>A0A3E2NCV2_9FIRM</name>
<evidence type="ECO:0000256" key="5">
    <source>
        <dbReference type="ARBA" id="ARBA00023125"/>
    </source>
</evidence>
<evidence type="ECO:0000256" key="9">
    <source>
        <dbReference type="PROSITE-ProRule" id="PRU01091"/>
    </source>
</evidence>
<comment type="caution">
    <text evidence="13">The sequence shown here is derived from an EMBL/GenBank/DDBJ whole genome shotgun (WGS) entry which is preliminary data.</text>
</comment>
<dbReference type="Pfam" id="PF00486">
    <property type="entry name" value="Trans_reg_C"/>
    <property type="match status" value="1"/>
</dbReference>
<reference evidence="13 14" key="1">
    <citation type="submission" date="2018-07" db="EMBL/GenBank/DDBJ databases">
        <title>New species, Clostridium PI-S10-A1B.</title>
        <authorList>
            <person name="Krishna G."/>
            <person name="Summeta K."/>
            <person name="Shikha S."/>
            <person name="Prabhu P.B."/>
            <person name="Suresh K."/>
        </authorList>
    </citation>
    <scope>NUCLEOTIDE SEQUENCE [LARGE SCALE GENOMIC DNA]</scope>
    <source>
        <strain evidence="13 14">PI-S10-A1B</strain>
    </source>
</reference>
<evidence type="ECO:0000256" key="7">
    <source>
        <dbReference type="ARBA" id="ARBA00024867"/>
    </source>
</evidence>
<evidence type="ECO:0000313" key="14">
    <source>
        <dbReference type="Proteomes" id="UP000260680"/>
    </source>
</evidence>
<dbReference type="OrthoDB" id="9802426at2"/>
<keyword evidence="15" id="KW-1185">Reference proteome</keyword>
<evidence type="ECO:0000313" key="13">
    <source>
        <dbReference type="EMBL" id="RFZ78838.1"/>
    </source>
</evidence>
<dbReference type="SUPFAM" id="SSF46894">
    <property type="entry name" value="C-terminal effector domain of the bipartite response regulators"/>
    <property type="match status" value="1"/>
</dbReference>
<dbReference type="SMART" id="SM00862">
    <property type="entry name" value="Trans_reg_C"/>
    <property type="match status" value="1"/>
</dbReference>
<evidence type="ECO:0000256" key="3">
    <source>
        <dbReference type="ARBA" id="ARBA00023012"/>
    </source>
</evidence>
<dbReference type="Proteomes" id="UP001419084">
    <property type="component" value="Unassembled WGS sequence"/>
</dbReference>
<feature type="modified residue" description="4-aspartylphosphate" evidence="8">
    <location>
        <position position="56"/>
    </location>
</feature>
<dbReference type="InterPro" id="IPR039420">
    <property type="entry name" value="WalR-like"/>
</dbReference>
<evidence type="ECO:0000256" key="6">
    <source>
        <dbReference type="ARBA" id="ARBA00023163"/>
    </source>
</evidence>
<dbReference type="AlphaFoldDB" id="A0A3E2NCV2"/>
<dbReference type="Proteomes" id="UP000260680">
    <property type="component" value="Unassembled WGS sequence"/>
</dbReference>
<keyword evidence="3" id="KW-0902">Two-component regulatory system</keyword>
<dbReference type="GO" id="GO:0000156">
    <property type="term" value="F:phosphorelay response regulator activity"/>
    <property type="evidence" value="ECO:0007669"/>
    <property type="project" value="TreeGrafter"/>
</dbReference>
<dbReference type="InterPro" id="IPR001867">
    <property type="entry name" value="OmpR/PhoB-type_DNA-bd"/>
</dbReference>
<dbReference type="EMBL" id="BRPJ01000097">
    <property type="protein sequence ID" value="GLB32628.1"/>
    <property type="molecule type" value="Genomic_DNA"/>
</dbReference>
<dbReference type="CDD" id="cd17574">
    <property type="entry name" value="REC_OmpR"/>
    <property type="match status" value="1"/>
</dbReference>
<dbReference type="FunFam" id="3.40.50.2300:FF:000001">
    <property type="entry name" value="DNA-binding response regulator PhoB"/>
    <property type="match status" value="1"/>
</dbReference>
<dbReference type="GO" id="GO:0000976">
    <property type="term" value="F:transcription cis-regulatory region binding"/>
    <property type="evidence" value="ECO:0007669"/>
    <property type="project" value="TreeGrafter"/>
</dbReference>
<dbReference type="PROSITE" id="PS50110">
    <property type="entry name" value="RESPONSE_REGULATORY"/>
    <property type="match status" value="1"/>
</dbReference>
<proteinExistence type="predicted"/>
<dbReference type="RefSeq" id="WP_117417014.1">
    <property type="nucleotide sequence ID" value="NZ_BRPJ01000097.1"/>
</dbReference>
<gene>
    <name evidence="13" type="ORF">DS742_10775</name>
    <name evidence="12" type="ORF">LAD12857_45510</name>
</gene>
<dbReference type="Gene3D" id="3.40.50.2300">
    <property type="match status" value="1"/>
</dbReference>
<dbReference type="GO" id="GO:0005829">
    <property type="term" value="C:cytosol"/>
    <property type="evidence" value="ECO:0007669"/>
    <property type="project" value="TreeGrafter"/>
</dbReference>
<keyword evidence="2 8" id="KW-0597">Phosphoprotein</keyword>
<accession>A0A3E2NCV2</accession>
<comment type="function">
    <text evidence="7">May play the central regulatory role in sporulation. It may be an element of the effector pathway responsible for the activation of sporulation genes in response to nutritional stress. Spo0A may act in concert with spo0H (a sigma factor) to control the expression of some genes that are critical to the sporulation process.</text>
</comment>
<dbReference type="SUPFAM" id="SSF52172">
    <property type="entry name" value="CheY-like"/>
    <property type="match status" value="1"/>
</dbReference>
<dbReference type="PROSITE" id="PS51755">
    <property type="entry name" value="OMPR_PHOB"/>
    <property type="match status" value="1"/>
</dbReference>
<keyword evidence="6" id="KW-0804">Transcription</keyword>
<dbReference type="EMBL" id="QOHO01000030">
    <property type="protein sequence ID" value="RFZ78838.1"/>
    <property type="molecule type" value="Genomic_DNA"/>
</dbReference>
<dbReference type="SMART" id="SM00448">
    <property type="entry name" value="REC"/>
    <property type="match status" value="1"/>
</dbReference>
<feature type="domain" description="OmpR/PhoB-type" evidence="11">
    <location>
        <begin position="131"/>
        <end position="232"/>
    </location>
</feature>
<evidence type="ECO:0000259" key="11">
    <source>
        <dbReference type="PROSITE" id="PS51755"/>
    </source>
</evidence>
<evidence type="ECO:0000313" key="12">
    <source>
        <dbReference type="EMBL" id="GLB32628.1"/>
    </source>
</evidence>
<dbReference type="PANTHER" id="PTHR48111">
    <property type="entry name" value="REGULATOR OF RPOS"/>
    <property type="match status" value="1"/>
</dbReference>
<dbReference type="InterPro" id="IPR011006">
    <property type="entry name" value="CheY-like_superfamily"/>
</dbReference>
<organism evidence="13 14">
    <name type="scientific">Lacrimispora amygdalina</name>
    <dbReference type="NCBI Taxonomy" id="253257"/>
    <lineage>
        <taxon>Bacteria</taxon>
        <taxon>Bacillati</taxon>
        <taxon>Bacillota</taxon>
        <taxon>Clostridia</taxon>
        <taxon>Lachnospirales</taxon>
        <taxon>Lachnospiraceae</taxon>
        <taxon>Lacrimispora</taxon>
    </lineage>
</organism>
<sequence>MHNNCRHVLVVDDEPKILEVVCMLLESKGFKTFPAENGKKALEIFDTENISLVILDLMLPDISGEEICTAIRKKSRVPVIMLTARVEEEDVVSGLGLGADDYIMKPFGLKELYARVEAVLRRTESDLVPLVKRNSWGDGDLVVDFEKNEVIKKGFSLTLTPSELKILSALIKYPGKVFTREELIEAALGRDFGGYDRAIDSHIKNIRKKIEDDPKNPAYVLTIPGLGYKFGG</sequence>
<dbReference type="InterPro" id="IPR036388">
    <property type="entry name" value="WH-like_DNA-bd_sf"/>
</dbReference>
<evidence type="ECO:0000256" key="1">
    <source>
        <dbReference type="ARBA" id="ARBA00018672"/>
    </source>
</evidence>
<evidence type="ECO:0000259" key="10">
    <source>
        <dbReference type="PROSITE" id="PS50110"/>
    </source>
</evidence>
<protein>
    <recommendedName>
        <fullName evidence="1">Stage 0 sporulation protein A homolog</fullName>
    </recommendedName>
</protein>
<dbReference type="PANTHER" id="PTHR48111:SF73">
    <property type="entry name" value="ALKALINE PHOSPHATASE SYNTHESIS TRANSCRIPTIONAL REGULATORY PROTEIN PHOP"/>
    <property type="match status" value="1"/>
</dbReference>
<dbReference type="Gene3D" id="1.10.10.10">
    <property type="entry name" value="Winged helix-like DNA-binding domain superfamily/Winged helix DNA-binding domain"/>
    <property type="match status" value="1"/>
</dbReference>
<dbReference type="Pfam" id="PF00072">
    <property type="entry name" value="Response_reg"/>
    <property type="match status" value="1"/>
</dbReference>
<dbReference type="CDD" id="cd00383">
    <property type="entry name" value="trans_reg_C"/>
    <property type="match status" value="1"/>
</dbReference>